<organism evidence="2 3">
    <name type="scientific">Portibacter lacus</name>
    <dbReference type="NCBI Taxonomy" id="1099794"/>
    <lineage>
        <taxon>Bacteria</taxon>
        <taxon>Pseudomonadati</taxon>
        <taxon>Bacteroidota</taxon>
        <taxon>Saprospiria</taxon>
        <taxon>Saprospirales</taxon>
        <taxon>Haliscomenobacteraceae</taxon>
        <taxon>Portibacter</taxon>
    </lineage>
</organism>
<dbReference type="AlphaFoldDB" id="A0AA37SNW2"/>
<dbReference type="Gene3D" id="3.90.870.10">
    <property type="entry name" value="DHBP synthase"/>
    <property type="match status" value="1"/>
</dbReference>
<dbReference type="PROSITE" id="PS51163">
    <property type="entry name" value="YRDC"/>
    <property type="match status" value="1"/>
</dbReference>
<evidence type="ECO:0000313" key="3">
    <source>
        <dbReference type="Proteomes" id="UP001156666"/>
    </source>
</evidence>
<dbReference type="RefSeq" id="WP_235293023.1">
    <property type="nucleotide sequence ID" value="NZ_BSOH01000005.1"/>
</dbReference>
<proteinExistence type="predicted"/>
<dbReference type="Pfam" id="PF01300">
    <property type="entry name" value="Sua5_yciO_yrdC"/>
    <property type="match status" value="1"/>
</dbReference>
<keyword evidence="3" id="KW-1185">Reference proteome</keyword>
<gene>
    <name evidence="2" type="ORF">GCM10007940_08360</name>
</gene>
<comment type="caution">
    <text evidence="2">The sequence shown here is derived from an EMBL/GenBank/DDBJ whole genome shotgun (WGS) entry which is preliminary data.</text>
</comment>
<dbReference type="SUPFAM" id="SSF55821">
    <property type="entry name" value="YrdC/RibB"/>
    <property type="match status" value="1"/>
</dbReference>
<reference evidence="2" key="1">
    <citation type="journal article" date="2014" name="Int. J. Syst. Evol. Microbiol.">
        <title>Complete genome sequence of Corynebacterium casei LMG S-19264T (=DSM 44701T), isolated from a smear-ripened cheese.</title>
        <authorList>
            <consortium name="US DOE Joint Genome Institute (JGI-PGF)"/>
            <person name="Walter F."/>
            <person name="Albersmeier A."/>
            <person name="Kalinowski J."/>
            <person name="Ruckert C."/>
        </authorList>
    </citation>
    <scope>NUCLEOTIDE SEQUENCE</scope>
    <source>
        <strain evidence="2">NBRC 108769</strain>
    </source>
</reference>
<dbReference type="GO" id="GO:0003725">
    <property type="term" value="F:double-stranded RNA binding"/>
    <property type="evidence" value="ECO:0007669"/>
    <property type="project" value="InterPro"/>
</dbReference>
<sequence length="187" mass="21431">MQIEDNLTLITSILENGDSILFQADGIWGVSCNALNSDASLRILEQAKFSGSHLVEILVSDLDMLKKYTASLHPRIETLLVYHERPIRLKCKAAKSLSSLPDHYDIFFRVVKDKACRILIKEVNNPLLFVSFLENDRLTHAPLHKIRTNNFKNVEFIASERLLEDEYEYTPIIKISFDNEGLIDVLK</sequence>
<dbReference type="InterPro" id="IPR006070">
    <property type="entry name" value="Sua5-like_dom"/>
</dbReference>
<accession>A0AA37SNW2</accession>
<protein>
    <recommendedName>
        <fullName evidence="1">YrdC-like domain-containing protein</fullName>
    </recommendedName>
</protein>
<evidence type="ECO:0000259" key="1">
    <source>
        <dbReference type="PROSITE" id="PS51163"/>
    </source>
</evidence>
<dbReference type="Proteomes" id="UP001156666">
    <property type="component" value="Unassembled WGS sequence"/>
</dbReference>
<name>A0AA37SNW2_9BACT</name>
<dbReference type="InterPro" id="IPR017945">
    <property type="entry name" value="DHBP_synth_RibB-like_a/b_dom"/>
</dbReference>
<evidence type="ECO:0000313" key="2">
    <source>
        <dbReference type="EMBL" id="GLR16221.1"/>
    </source>
</evidence>
<feature type="domain" description="YrdC-like" evidence="1">
    <location>
        <begin position="4"/>
        <end position="187"/>
    </location>
</feature>
<dbReference type="EMBL" id="BSOH01000005">
    <property type="protein sequence ID" value="GLR16221.1"/>
    <property type="molecule type" value="Genomic_DNA"/>
</dbReference>
<reference evidence="2" key="2">
    <citation type="submission" date="2023-01" db="EMBL/GenBank/DDBJ databases">
        <title>Draft genome sequence of Portibacter lacus strain NBRC 108769.</title>
        <authorList>
            <person name="Sun Q."/>
            <person name="Mori K."/>
        </authorList>
    </citation>
    <scope>NUCLEOTIDE SEQUENCE</scope>
    <source>
        <strain evidence="2">NBRC 108769</strain>
    </source>
</reference>